<comment type="caution">
    <text evidence="1">The sequence shown here is derived from an EMBL/GenBank/DDBJ whole genome shotgun (WGS) entry which is preliminary data.</text>
</comment>
<dbReference type="EMBL" id="BAAAEM010000003">
    <property type="protein sequence ID" value="GAA0481713.1"/>
    <property type="molecule type" value="Genomic_DNA"/>
</dbReference>
<accession>A0ABP3KNP9</accession>
<evidence type="ECO:0000313" key="2">
    <source>
        <dbReference type="Proteomes" id="UP001500713"/>
    </source>
</evidence>
<dbReference type="Proteomes" id="UP001500713">
    <property type="component" value="Unassembled WGS sequence"/>
</dbReference>
<dbReference type="RefSeq" id="WP_229953467.1">
    <property type="nucleotide sequence ID" value="NZ_BAAAEM010000003.1"/>
</dbReference>
<evidence type="ECO:0000313" key="1">
    <source>
        <dbReference type="EMBL" id="GAA0481713.1"/>
    </source>
</evidence>
<name>A0ABP3KNP9_9SPHN</name>
<sequence>MSEIIEIGEALVRHLNKLDDDQPGAFSTVPEIETCLKEQGLTLPDHISMSDFVKELQEFGWLEINHARIDTTNPSYRITARGQNRASSSINYADVYKRAVDNIPMAPDSTAGQELDVENQTNDRGFSSPLAMASEGMLNPRTSNQKSVSSATSRTDIFSSQDSSMWTGRKIFLADAAVIREIKDGAKRLRELIYETRFESNSDSQDLKNLSDALVAVCEMTEPDVSIIDRILSHPKFNLTTALVAAVATIRGALGI</sequence>
<organism evidence="1 2">
    <name type="scientific">Parasphingorhabdus litoris</name>
    <dbReference type="NCBI Taxonomy" id="394733"/>
    <lineage>
        <taxon>Bacteria</taxon>
        <taxon>Pseudomonadati</taxon>
        <taxon>Pseudomonadota</taxon>
        <taxon>Alphaproteobacteria</taxon>
        <taxon>Sphingomonadales</taxon>
        <taxon>Sphingomonadaceae</taxon>
        <taxon>Parasphingorhabdus</taxon>
    </lineage>
</organism>
<gene>
    <name evidence="1" type="ORF">GCM10009096_24900</name>
</gene>
<keyword evidence="2" id="KW-1185">Reference proteome</keyword>
<protein>
    <submittedName>
        <fullName evidence="1">Uncharacterized protein</fullName>
    </submittedName>
</protein>
<proteinExistence type="predicted"/>
<reference evidence="2" key="1">
    <citation type="journal article" date="2019" name="Int. J. Syst. Evol. Microbiol.">
        <title>The Global Catalogue of Microorganisms (GCM) 10K type strain sequencing project: providing services to taxonomists for standard genome sequencing and annotation.</title>
        <authorList>
            <consortium name="The Broad Institute Genomics Platform"/>
            <consortium name="The Broad Institute Genome Sequencing Center for Infectious Disease"/>
            <person name="Wu L."/>
            <person name="Ma J."/>
        </authorList>
    </citation>
    <scope>NUCLEOTIDE SEQUENCE [LARGE SCALE GENOMIC DNA]</scope>
    <source>
        <strain evidence="2">JCM 14162</strain>
    </source>
</reference>